<dbReference type="AlphaFoldDB" id="A0A0K8VSP1"/>
<organism evidence="1">
    <name type="scientific">Bactrocera latifrons</name>
    <name type="common">Malaysian fruit fly</name>
    <name type="synonym">Chaetodacus latifrons</name>
    <dbReference type="NCBI Taxonomy" id="174628"/>
    <lineage>
        <taxon>Eukaryota</taxon>
        <taxon>Metazoa</taxon>
        <taxon>Ecdysozoa</taxon>
        <taxon>Arthropoda</taxon>
        <taxon>Hexapoda</taxon>
        <taxon>Insecta</taxon>
        <taxon>Pterygota</taxon>
        <taxon>Neoptera</taxon>
        <taxon>Endopterygota</taxon>
        <taxon>Diptera</taxon>
        <taxon>Brachycera</taxon>
        <taxon>Muscomorpha</taxon>
        <taxon>Tephritoidea</taxon>
        <taxon>Tephritidae</taxon>
        <taxon>Bactrocera</taxon>
        <taxon>Bactrocera</taxon>
    </lineage>
</organism>
<evidence type="ECO:0000313" key="1">
    <source>
        <dbReference type="EMBL" id="JAI41902.1"/>
    </source>
</evidence>
<accession>A0A0K8VSP1</accession>
<gene>
    <name evidence="1" type="ORF">c0_g2_i1</name>
</gene>
<protein>
    <submittedName>
        <fullName evidence="1">Uncharacterized protein</fullName>
    </submittedName>
</protein>
<dbReference type="EMBL" id="GDHF01010412">
    <property type="protein sequence ID" value="JAI41902.1"/>
    <property type="molecule type" value="Transcribed_RNA"/>
</dbReference>
<reference evidence="1" key="1">
    <citation type="submission" date="2015-06" db="EMBL/GenBank/DDBJ databases">
        <authorList>
            <person name="Hoefler B.C."/>
            <person name="Straight P.D."/>
        </authorList>
    </citation>
    <scope>NUCLEOTIDE SEQUENCE</scope>
</reference>
<name>A0A0K8VSP1_BACLA</name>
<feature type="non-terminal residue" evidence="1">
    <location>
        <position position="1"/>
    </location>
</feature>
<proteinExistence type="predicted"/>
<sequence length="117" mass="13947">RQITTMENLFLYLKIYLVEFYHLRKVVRIYIKCIDYSPNRIVKFTNKNEYNNPMRALSISKSNIFGNLISKRIRYETTQWQREAAYDVPKIGTKTLYTDSAGNSISQRREFTKVSPH</sequence>